<dbReference type="PANTHER" id="PTHR47765">
    <property type="entry name" value="3'-5' EXONUCLEASE DOMAIN-CONTAINING PROTEIN"/>
    <property type="match status" value="1"/>
</dbReference>
<feature type="domain" description="3'-5' exonuclease" evidence="2">
    <location>
        <begin position="14"/>
        <end position="227"/>
    </location>
</feature>
<dbReference type="AlphaFoldDB" id="A0AAD8WTX3"/>
<dbReference type="InterPro" id="IPR002562">
    <property type="entry name" value="3'-5'_exonuclease_dom"/>
</dbReference>
<organism evidence="3 4">
    <name type="scientific">Lolium multiflorum</name>
    <name type="common">Italian ryegrass</name>
    <name type="synonym">Lolium perenne subsp. multiflorum</name>
    <dbReference type="NCBI Taxonomy" id="4521"/>
    <lineage>
        <taxon>Eukaryota</taxon>
        <taxon>Viridiplantae</taxon>
        <taxon>Streptophyta</taxon>
        <taxon>Embryophyta</taxon>
        <taxon>Tracheophyta</taxon>
        <taxon>Spermatophyta</taxon>
        <taxon>Magnoliopsida</taxon>
        <taxon>Liliopsida</taxon>
        <taxon>Poales</taxon>
        <taxon>Poaceae</taxon>
        <taxon>BOP clade</taxon>
        <taxon>Pooideae</taxon>
        <taxon>Poodae</taxon>
        <taxon>Poeae</taxon>
        <taxon>Poeae Chloroplast Group 2 (Poeae type)</taxon>
        <taxon>Loliodinae</taxon>
        <taxon>Loliinae</taxon>
        <taxon>Lolium</taxon>
    </lineage>
</organism>
<dbReference type="Pfam" id="PF01927">
    <property type="entry name" value="Mut7-C"/>
    <property type="match status" value="1"/>
</dbReference>
<evidence type="ECO:0000256" key="1">
    <source>
        <dbReference type="SAM" id="MobiDB-lite"/>
    </source>
</evidence>
<evidence type="ECO:0000313" key="3">
    <source>
        <dbReference type="EMBL" id="KAK1680717.1"/>
    </source>
</evidence>
<evidence type="ECO:0000313" key="4">
    <source>
        <dbReference type="Proteomes" id="UP001231189"/>
    </source>
</evidence>
<dbReference type="EMBL" id="JAUUTY010000002">
    <property type="protein sequence ID" value="KAK1680717.1"/>
    <property type="molecule type" value="Genomic_DNA"/>
</dbReference>
<name>A0AAD8WTX3_LOLMU</name>
<protein>
    <recommendedName>
        <fullName evidence="2">3'-5' exonuclease domain-containing protein</fullName>
    </recommendedName>
</protein>
<sequence length="492" mass="55488">MEDPARAPPPPFAVHLVTGGSSSPDLSHLLHSLAAARIVAFDAEWKPRRRRAPANGDDASPAPPNPPQLPTVTVLQLSCRSEHGGSEVFVVDLLAVPLADLWPQLRDLFERPEVLKLGFRFKQDLVYLSATFTAALGCDYGFQKVEPFLDVTNVYYYLKGHDRQKRLPKETKSLATICEELLNVSLSKELQCSDWSCRPLSEGQIRYAASDAYYLLDIFDLFQQKVSTEEKCSSTTDLNSDEFCSPTVVECSSSGYSICSAGYLASIIVKYSEGILLTESDTKARSSRRKEKQKLPTDSKYKEKFDCSIEWQGPPPWDQSIGGDGLPKFLCDVMIEGLAKHLRCVGIDAATPSCRKPQPRELLNQIYKEGRILLTRDMKLLKYQYLATNQVYKVKSLLKRDQLAEVIDTFQLKISEDRLMSRCTKCNGSFIQKPLTLDEAMEASKGFQVIPSCIFNRDLEFWKCTDCNQLYWEGTQYHNAVQKFMSVCNISE</sequence>
<dbReference type="InterPro" id="IPR036397">
    <property type="entry name" value="RNaseH_sf"/>
</dbReference>
<dbReference type="Proteomes" id="UP001231189">
    <property type="component" value="Unassembled WGS sequence"/>
</dbReference>
<dbReference type="Pfam" id="PF01612">
    <property type="entry name" value="DNA_pol_A_exo1"/>
    <property type="match status" value="1"/>
</dbReference>
<evidence type="ECO:0000259" key="2">
    <source>
        <dbReference type="SMART" id="SM00474"/>
    </source>
</evidence>
<dbReference type="InterPro" id="IPR002782">
    <property type="entry name" value="Mut7-C_RNAse_dom"/>
</dbReference>
<proteinExistence type="predicted"/>
<dbReference type="InterPro" id="IPR012337">
    <property type="entry name" value="RNaseH-like_sf"/>
</dbReference>
<dbReference type="GO" id="GO:0008408">
    <property type="term" value="F:3'-5' exonuclease activity"/>
    <property type="evidence" value="ECO:0007669"/>
    <property type="project" value="InterPro"/>
</dbReference>
<dbReference type="PANTHER" id="PTHR47765:SF2">
    <property type="entry name" value="EXONUCLEASE MUT-7 HOMOLOG"/>
    <property type="match status" value="1"/>
</dbReference>
<dbReference type="SMART" id="SM00474">
    <property type="entry name" value="35EXOc"/>
    <property type="match status" value="1"/>
</dbReference>
<dbReference type="GO" id="GO:0006139">
    <property type="term" value="P:nucleobase-containing compound metabolic process"/>
    <property type="evidence" value="ECO:0007669"/>
    <property type="project" value="InterPro"/>
</dbReference>
<dbReference type="Gene3D" id="3.30.420.10">
    <property type="entry name" value="Ribonuclease H-like superfamily/Ribonuclease H"/>
    <property type="match status" value="1"/>
</dbReference>
<accession>A0AAD8WTX3</accession>
<feature type="region of interest" description="Disordered" evidence="1">
    <location>
        <begin position="49"/>
        <end position="68"/>
    </location>
</feature>
<comment type="caution">
    <text evidence="3">The sequence shown here is derived from an EMBL/GenBank/DDBJ whole genome shotgun (WGS) entry which is preliminary data.</text>
</comment>
<reference evidence="3" key="1">
    <citation type="submission" date="2023-07" db="EMBL/GenBank/DDBJ databases">
        <title>A chromosome-level genome assembly of Lolium multiflorum.</title>
        <authorList>
            <person name="Chen Y."/>
            <person name="Copetti D."/>
            <person name="Kolliker R."/>
            <person name="Studer B."/>
        </authorList>
    </citation>
    <scope>NUCLEOTIDE SEQUENCE</scope>
    <source>
        <strain evidence="3">02402/16</strain>
        <tissue evidence="3">Leaf</tissue>
    </source>
</reference>
<dbReference type="InterPro" id="IPR052408">
    <property type="entry name" value="Exonuclease_MUT-7-like"/>
</dbReference>
<gene>
    <name evidence="3" type="ORF">QYE76_041565</name>
</gene>
<dbReference type="SUPFAM" id="SSF53098">
    <property type="entry name" value="Ribonuclease H-like"/>
    <property type="match status" value="1"/>
</dbReference>
<dbReference type="GO" id="GO:0003676">
    <property type="term" value="F:nucleic acid binding"/>
    <property type="evidence" value="ECO:0007669"/>
    <property type="project" value="InterPro"/>
</dbReference>
<keyword evidence="4" id="KW-1185">Reference proteome</keyword>